<dbReference type="PANTHER" id="PTHR43677">
    <property type="entry name" value="SHORT-CHAIN DEHYDROGENASE/REDUCTASE"/>
    <property type="match status" value="1"/>
</dbReference>
<dbReference type="Gene3D" id="3.90.180.10">
    <property type="entry name" value="Medium-chain alcohol dehydrogenases, catalytic domain"/>
    <property type="match status" value="1"/>
</dbReference>
<protein>
    <submittedName>
        <fullName evidence="2">NADPH:quinone oxidoreductase family protein</fullName>
    </submittedName>
</protein>
<accession>A0A4Z1CD92</accession>
<gene>
    <name evidence="2" type="ORF">E4L95_20525</name>
</gene>
<dbReference type="Pfam" id="PF08240">
    <property type="entry name" value="ADH_N"/>
    <property type="match status" value="1"/>
</dbReference>
<dbReference type="SUPFAM" id="SSF51735">
    <property type="entry name" value="NAD(P)-binding Rossmann-fold domains"/>
    <property type="match status" value="1"/>
</dbReference>
<dbReference type="InterPro" id="IPR011032">
    <property type="entry name" value="GroES-like_sf"/>
</dbReference>
<dbReference type="Gene3D" id="3.40.50.720">
    <property type="entry name" value="NAD(P)-binding Rossmann-like Domain"/>
    <property type="match status" value="1"/>
</dbReference>
<dbReference type="EMBL" id="SRPG01000348">
    <property type="protein sequence ID" value="TGN43589.1"/>
    <property type="molecule type" value="Genomic_DNA"/>
</dbReference>
<dbReference type="SUPFAM" id="SSF50129">
    <property type="entry name" value="GroES-like"/>
    <property type="match status" value="1"/>
</dbReference>
<organism evidence="2 3">
    <name type="scientific">Paracoccus liaowanqingii</name>
    <dbReference type="NCBI Taxonomy" id="2560053"/>
    <lineage>
        <taxon>Bacteria</taxon>
        <taxon>Pseudomonadati</taxon>
        <taxon>Pseudomonadota</taxon>
        <taxon>Alphaproteobacteria</taxon>
        <taxon>Rhodobacterales</taxon>
        <taxon>Paracoccaceae</taxon>
        <taxon>Paracoccus</taxon>
    </lineage>
</organism>
<dbReference type="AlphaFoldDB" id="A0A4Z1CD92"/>
<evidence type="ECO:0000313" key="3">
    <source>
        <dbReference type="Proteomes" id="UP000297972"/>
    </source>
</evidence>
<dbReference type="InterPro" id="IPR013154">
    <property type="entry name" value="ADH-like_N"/>
</dbReference>
<reference evidence="2 3" key="1">
    <citation type="submission" date="2019-03" db="EMBL/GenBank/DDBJ databases">
        <authorList>
            <person name="Li J."/>
        </authorList>
    </citation>
    <scope>NUCLEOTIDE SEQUENCE [LARGE SCALE GENOMIC DNA]</scope>
    <source>
        <strain evidence="2 3">3058</strain>
    </source>
</reference>
<sequence>MTDLIRAARIDTLGHDPVVASVPAPVAGPGQVLLRMSAAALNFADLLQAKGQYQERLAAPFVPGLEGAGTVLDCPPGCGLAPGMRVVVSAPATMAQVIAVDPAAVQPIPDAMSFEQAAGFQVAYGTSHLALTARGQLAAGQTLVVLGAAGGVGLTAVQIGVALGARVIGMVR</sequence>
<dbReference type="InterPro" id="IPR020843">
    <property type="entry name" value="ER"/>
</dbReference>
<dbReference type="InterPro" id="IPR036291">
    <property type="entry name" value="NAD(P)-bd_dom_sf"/>
</dbReference>
<dbReference type="RefSeq" id="WP_168217587.1">
    <property type="nucleotide sequence ID" value="NZ_SRPG01000348.1"/>
</dbReference>
<name>A0A4Z1CD92_9RHOB</name>
<dbReference type="Proteomes" id="UP000297972">
    <property type="component" value="Unassembled WGS sequence"/>
</dbReference>
<dbReference type="InterPro" id="IPR051397">
    <property type="entry name" value="Zn-ADH-like_protein"/>
</dbReference>
<comment type="caution">
    <text evidence="2">The sequence shown here is derived from an EMBL/GenBank/DDBJ whole genome shotgun (WGS) entry which is preliminary data.</text>
</comment>
<proteinExistence type="predicted"/>
<evidence type="ECO:0000313" key="2">
    <source>
        <dbReference type="EMBL" id="TGN43589.1"/>
    </source>
</evidence>
<feature type="domain" description="Enoyl reductase (ER)" evidence="1">
    <location>
        <begin position="8"/>
        <end position="171"/>
    </location>
</feature>
<feature type="non-terminal residue" evidence="2">
    <location>
        <position position="172"/>
    </location>
</feature>
<evidence type="ECO:0000259" key="1">
    <source>
        <dbReference type="SMART" id="SM00829"/>
    </source>
</evidence>
<dbReference type="GO" id="GO:0016491">
    <property type="term" value="F:oxidoreductase activity"/>
    <property type="evidence" value="ECO:0007669"/>
    <property type="project" value="InterPro"/>
</dbReference>
<keyword evidence="3" id="KW-1185">Reference proteome</keyword>
<dbReference type="SMART" id="SM00829">
    <property type="entry name" value="PKS_ER"/>
    <property type="match status" value="1"/>
</dbReference>
<dbReference type="PANTHER" id="PTHR43677:SF4">
    <property type="entry name" value="QUINONE OXIDOREDUCTASE-LIKE PROTEIN 2"/>
    <property type="match status" value="1"/>
</dbReference>